<dbReference type="PANTHER" id="PTHR10605">
    <property type="entry name" value="HEPARAN SULFATE SULFOTRANSFERASE"/>
    <property type="match status" value="1"/>
</dbReference>
<name>A0ABM1A0W5_APLCA</name>
<protein>
    <submittedName>
        <fullName evidence="3">Heparan sulfate glucosamine 3-O-sulfotransferase 2</fullName>
    </submittedName>
</protein>
<sequence length="327" mass="37498">MLIPRGVITKTDLRSLTSGFSRDLPVKDHAQHKLPPHLIPHPRRPGALVVGFSQCGGHVISTALSAHPDIVVNTKDIKYFTNKENKSLSWYVSRMPPSLDHHVTIDVSYSYILNPSALQRLEAYNRTARIIVFLCDPLSRLITLYRETLVKAKLHNRTLGGATVGNRTFPQPKLTLSAVKFETKGFKSWLGATTPENSSWELKPDIASRSGEYFNSFWNLFQLFSRRQVLIVETGRFYKDPRRGLSVLHSFLKVHQIPENNHHRNSTNEEFCFTITHGQEKCVKDSAKSALQLLQRDDLLFVDSLREFYKSSNAKLFAYLRDEYEWL</sequence>
<reference evidence="3" key="1">
    <citation type="submission" date="2025-08" db="UniProtKB">
        <authorList>
            <consortium name="RefSeq"/>
        </authorList>
    </citation>
    <scope>IDENTIFICATION</scope>
</reference>
<proteinExistence type="predicted"/>
<dbReference type="InterPro" id="IPR037359">
    <property type="entry name" value="NST/OST"/>
</dbReference>
<keyword evidence="1" id="KW-0808">Transferase</keyword>
<dbReference type="GeneID" id="101847962"/>
<evidence type="ECO:0000313" key="3">
    <source>
        <dbReference type="RefSeq" id="XP_012938567.2"/>
    </source>
</evidence>
<dbReference type="SUPFAM" id="SSF52540">
    <property type="entry name" value="P-loop containing nucleoside triphosphate hydrolases"/>
    <property type="match status" value="1"/>
</dbReference>
<dbReference type="PANTHER" id="PTHR10605:SF72">
    <property type="entry name" value="HEPARAN SULFATE 3-O SULFOTRANSFERASE-B, ISOFORM A"/>
    <property type="match status" value="1"/>
</dbReference>
<gene>
    <name evidence="3" type="primary">LOC101847962</name>
</gene>
<dbReference type="Gene3D" id="3.40.50.300">
    <property type="entry name" value="P-loop containing nucleotide triphosphate hydrolases"/>
    <property type="match status" value="1"/>
</dbReference>
<dbReference type="Proteomes" id="UP000694888">
    <property type="component" value="Unplaced"/>
</dbReference>
<organism evidence="2 3">
    <name type="scientific">Aplysia californica</name>
    <name type="common">California sea hare</name>
    <dbReference type="NCBI Taxonomy" id="6500"/>
    <lineage>
        <taxon>Eukaryota</taxon>
        <taxon>Metazoa</taxon>
        <taxon>Spiralia</taxon>
        <taxon>Lophotrochozoa</taxon>
        <taxon>Mollusca</taxon>
        <taxon>Gastropoda</taxon>
        <taxon>Heterobranchia</taxon>
        <taxon>Euthyneura</taxon>
        <taxon>Tectipleura</taxon>
        <taxon>Aplysiida</taxon>
        <taxon>Aplysioidea</taxon>
        <taxon>Aplysiidae</taxon>
        <taxon>Aplysia</taxon>
    </lineage>
</organism>
<dbReference type="RefSeq" id="XP_012938567.2">
    <property type="nucleotide sequence ID" value="XM_013083113.2"/>
</dbReference>
<keyword evidence="2" id="KW-1185">Reference proteome</keyword>
<accession>A0ABM1A0W5</accession>
<dbReference type="InterPro" id="IPR027417">
    <property type="entry name" value="P-loop_NTPase"/>
</dbReference>
<evidence type="ECO:0000256" key="1">
    <source>
        <dbReference type="ARBA" id="ARBA00022679"/>
    </source>
</evidence>
<evidence type="ECO:0000313" key="2">
    <source>
        <dbReference type="Proteomes" id="UP000694888"/>
    </source>
</evidence>